<dbReference type="PROSITE" id="PS51746">
    <property type="entry name" value="PPM_2"/>
    <property type="match status" value="1"/>
</dbReference>
<dbReference type="SMART" id="SM00332">
    <property type="entry name" value="PP2Cc"/>
    <property type="match status" value="1"/>
</dbReference>
<evidence type="ECO:0000256" key="10">
    <source>
        <dbReference type="ARBA" id="ARBA00047761"/>
    </source>
</evidence>
<gene>
    <name evidence="14" type="ORF">CJ030_MR4G015949</name>
</gene>
<evidence type="ECO:0000256" key="6">
    <source>
        <dbReference type="ARBA" id="ARBA00022801"/>
    </source>
</evidence>
<dbReference type="InterPro" id="IPR001932">
    <property type="entry name" value="PPM-type_phosphatase-like_dom"/>
</dbReference>
<evidence type="ECO:0000256" key="12">
    <source>
        <dbReference type="SAM" id="MobiDB-lite"/>
    </source>
</evidence>
<dbReference type="CDD" id="cd00143">
    <property type="entry name" value="PP2Cc"/>
    <property type="match status" value="1"/>
</dbReference>
<evidence type="ECO:0000256" key="8">
    <source>
        <dbReference type="ARBA" id="ARBA00022912"/>
    </source>
</evidence>
<feature type="compositionally biased region" description="Polar residues" evidence="12">
    <location>
        <begin position="150"/>
        <end position="163"/>
    </location>
</feature>
<evidence type="ECO:0000313" key="15">
    <source>
        <dbReference type="Proteomes" id="UP000516437"/>
    </source>
</evidence>
<dbReference type="AlphaFoldDB" id="A0A6A1VQ21"/>
<dbReference type="OrthoDB" id="10264738at2759"/>
<evidence type="ECO:0000256" key="4">
    <source>
        <dbReference type="ARBA" id="ARBA00013081"/>
    </source>
</evidence>
<dbReference type="GO" id="GO:0046872">
    <property type="term" value="F:metal ion binding"/>
    <property type="evidence" value="ECO:0007669"/>
    <property type="project" value="UniProtKB-KW"/>
</dbReference>
<dbReference type="GO" id="GO:0004722">
    <property type="term" value="F:protein serine/threonine phosphatase activity"/>
    <property type="evidence" value="ECO:0007669"/>
    <property type="project" value="UniProtKB-EC"/>
</dbReference>
<comment type="cofactor">
    <cofactor evidence="2">
        <name>Mg(2+)</name>
        <dbReference type="ChEBI" id="CHEBI:18420"/>
    </cofactor>
</comment>
<comment type="similarity">
    <text evidence="3">Belongs to the PP2C family.</text>
</comment>
<dbReference type="SUPFAM" id="SSF81606">
    <property type="entry name" value="PP2C-like"/>
    <property type="match status" value="1"/>
</dbReference>
<reference evidence="14 15" key="1">
    <citation type="journal article" date="2019" name="Plant Biotechnol. J.">
        <title>The red bayberry genome and genetic basis of sex determination.</title>
        <authorList>
            <person name="Jia H.M."/>
            <person name="Jia H.J."/>
            <person name="Cai Q.L."/>
            <person name="Wang Y."/>
            <person name="Zhao H.B."/>
            <person name="Yang W.F."/>
            <person name="Wang G.Y."/>
            <person name="Li Y.H."/>
            <person name="Zhan D.L."/>
            <person name="Shen Y.T."/>
            <person name="Niu Q.F."/>
            <person name="Chang L."/>
            <person name="Qiu J."/>
            <person name="Zhao L."/>
            <person name="Xie H.B."/>
            <person name="Fu W.Y."/>
            <person name="Jin J."/>
            <person name="Li X.W."/>
            <person name="Jiao Y."/>
            <person name="Zhou C.C."/>
            <person name="Tu T."/>
            <person name="Chai C.Y."/>
            <person name="Gao J.L."/>
            <person name="Fan L.J."/>
            <person name="van de Weg E."/>
            <person name="Wang J.Y."/>
            <person name="Gao Z.S."/>
        </authorList>
    </citation>
    <scope>NUCLEOTIDE SEQUENCE [LARGE SCALE GENOMIC DNA]</scope>
    <source>
        <tissue evidence="14">Leaves</tissue>
    </source>
</reference>
<feature type="domain" description="PPM-type phosphatase" evidence="13">
    <location>
        <begin position="83"/>
        <end position="402"/>
    </location>
</feature>
<dbReference type="EC" id="3.1.3.16" evidence="4"/>
<dbReference type="PANTHER" id="PTHR47992">
    <property type="entry name" value="PROTEIN PHOSPHATASE"/>
    <property type="match status" value="1"/>
</dbReference>
<comment type="catalytic activity">
    <reaction evidence="11">
        <text>O-phospho-L-threonyl-[protein] + H2O = L-threonyl-[protein] + phosphate</text>
        <dbReference type="Rhea" id="RHEA:47004"/>
        <dbReference type="Rhea" id="RHEA-COMP:11060"/>
        <dbReference type="Rhea" id="RHEA-COMP:11605"/>
        <dbReference type="ChEBI" id="CHEBI:15377"/>
        <dbReference type="ChEBI" id="CHEBI:30013"/>
        <dbReference type="ChEBI" id="CHEBI:43474"/>
        <dbReference type="ChEBI" id="CHEBI:61977"/>
        <dbReference type="EC" id="3.1.3.16"/>
    </reaction>
</comment>
<feature type="compositionally biased region" description="Low complexity" evidence="12">
    <location>
        <begin position="35"/>
        <end position="45"/>
    </location>
</feature>
<comment type="catalytic activity">
    <reaction evidence="10">
        <text>O-phospho-L-seryl-[protein] + H2O = L-seryl-[protein] + phosphate</text>
        <dbReference type="Rhea" id="RHEA:20629"/>
        <dbReference type="Rhea" id="RHEA-COMP:9863"/>
        <dbReference type="Rhea" id="RHEA-COMP:11604"/>
        <dbReference type="ChEBI" id="CHEBI:15377"/>
        <dbReference type="ChEBI" id="CHEBI:29999"/>
        <dbReference type="ChEBI" id="CHEBI:43474"/>
        <dbReference type="ChEBI" id="CHEBI:83421"/>
        <dbReference type="EC" id="3.1.3.16"/>
    </reaction>
</comment>
<keyword evidence="9" id="KW-0464">Manganese</keyword>
<keyword evidence="6" id="KW-0378">Hydrolase</keyword>
<comment type="cofactor">
    <cofactor evidence="1">
        <name>Mn(2+)</name>
        <dbReference type="ChEBI" id="CHEBI:29035"/>
    </cofactor>
</comment>
<evidence type="ECO:0000256" key="11">
    <source>
        <dbReference type="ARBA" id="ARBA00048336"/>
    </source>
</evidence>
<evidence type="ECO:0000259" key="13">
    <source>
        <dbReference type="PROSITE" id="PS51746"/>
    </source>
</evidence>
<accession>A0A6A1VQ21</accession>
<protein>
    <recommendedName>
        <fullName evidence="4">protein-serine/threonine phosphatase</fullName>
        <ecNumber evidence="4">3.1.3.16</ecNumber>
    </recommendedName>
</protein>
<feature type="region of interest" description="Disordered" evidence="12">
    <location>
        <begin position="150"/>
        <end position="175"/>
    </location>
</feature>
<evidence type="ECO:0000256" key="1">
    <source>
        <dbReference type="ARBA" id="ARBA00001936"/>
    </source>
</evidence>
<sequence length="550" mass="60869">MGSCYSSTFGKRRDTDEMVMTEAAVAANSRMRMSTASMSTSTCNNSKKKTKKKLAASSDEGELLHQMMIPESGRMVMNGASNVACLYTQQGKKGINQDTMMVWEDFSSRSDTIFCGVFDGHGPFGHMVAKKVRDTLPLLLCAQWKTESIGDQSSLGNTENAPGSTDIEENASPSMNDEWYETLEVEANEKLPDMCIPLQHSMLKAFKLMDKELKLHPTIDCFCSGTTAVTLIKQDQDIVIGNVGDSRAVLATRDEDNSLIAVQLTVDLKPDLPREAARIQRCKGRVFALQDEPEVVRVWLPNNDTPGLAMARAFGDFCLKDFGLISVPDVYYHHLTERDQFIILATDGVWDVLSNKEAVDIVASAPGRSTAARALVDCAIRSWRLKYPTSKNDDCAVVCLFLEYVPSSSEGVTANFMTKAAQEAMEMVSITEEKAGGLEASDSNNFLVEHSGHLPGFDEIVPLSELTEEKFSAKCQGHSKRSLAECISTAEDEWSALEDHHQTSVIEEYFGRKCVGSKLQIQIDRWRIPEVLLVIRLERVLCSPDINLLL</sequence>
<dbReference type="FunFam" id="3.60.40.10:FF:000024">
    <property type="entry name" value="probable protein phosphatase 2C 33"/>
    <property type="match status" value="1"/>
</dbReference>
<evidence type="ECO:0000256" key="5">
    <source>
        <dbReference type="ARBA" id="ARBA00022723"/>
    </source>
</evidence>
<keyword evidence="7" id="KW-0460">Magnesium</keyword>
<dbReference type="EMBL" id="RXIC02000022">
    <property type="protein sequence ID" value="KAB1214974.1"/>
    <property type="molecule type" value="Genomic_DNA"/>
</dbReference>
<evidence type="ECO:0000256" key="7">
    <source>
        <dbReference type="ARBA" id="ARBA00022842"/>
    </source>
</evidence>
<keyword evidence="8" id="KW-0904">Protein phosphatase</keyword>
<organism evidence="14 15">
    <name type="scientific">Morella rubra</name>
    <name type="common">Chinese bayberry</name>
    <dbReference type="NCBI Taxonomy" id="262757"/>
    <lineage>
        <taxon>Eukaryota</taxon>
        <taxon>Viridiplantae</taxon>
        <taxon>Streptophyta</taxon>
        <taxon>Embryophyta</taxon>
        <taxon>Tracheophyta</taxon>
        <taxon>Spermatophyta</taxon>
        <taxon>Magnoliopsida</taxon>
        <taxon>eudicotyledons</taxon>
        <taxon>Gunneridae</taxon>
        <taxon>Pentapetalae</taxon>
        <taxon>rosids</taxon>
        <taxon>fabids</taxon>
        <taxon>Fagales</taxon>
        <taxon>Myricaceae</taxon>
        <taxon>Morella</taxon>
    </lineage>
</organism>
<proteinExistence type="inferred from homology"/>
<evidence type="ECO:0000256" key="2">
    <source>
        <dbReference type="ARBA" id="ARBA00001946"/>
    </source>
</evidence>
<dbReference type="Proteomes" id="UP000516437">
    <property type="component" value="Chromosome 4"/>
</dbReference>
<evidence type="ECO:0000256" key="3">
    <source>
        <dbReference type="ARBA" id="ARBA00006702"/>
    </source>
</evidence>
<feature type="region of interest" description="Disordered" evidence="12">
    <location>
        <begin position="35"/>
        <end position="59"/>
    </location>
</feature>
<name>A0A6A1VQ21_9ROSI</name>
<evidence type="ECO:0000313" key="14">
    <source>
        <dbReference type="EMBL" id="KAB1214974.1"/>
    </source>
</evidence>
<keyword evidence="5" id="KW-0479">Metal-binding</keyword>
<comment type="caution">
    <text evidence="14">The sequence shown here is derived from an EMBL/GenBank/DDBJ whole genome shotgun (WGS) entry which is preliminary data.</text>
</comment>
<evidence type="ECO:0000256" key="9">
    <source>
        <dbReference type="ARBA" id="ARBA00023211"/>
    </source>
</evidence>
<dbReference type="InterPro" id="IPR015655">
    <property type="entry name" value="PP2C"/>
</dbReference>
<dbReference type="InterPro" id="IPR036457">
    <property type="entry name" value="PPM-type-like_dom_sf"/>
</dbReference>
<keyword evidence="15" id="KW-1185">Reference proteome</keyword>
<dbReference type="Pfam" id="PF00481">
    <property type="entry name" value="PP2C"/>
    <property type="match status" value="1"/>
</dbReference>
<dbReference type="Gene3D" id="3.60.40.10">
    <property type="entry name" value="PPM-type phosphatase domain"/>
    <property type="match status" value="1"/>
</dbReference>